<evidence type="ECO:0000256" key="5">
    <source>
        <dbReference type="PROSITE-ProRule" id="PRU00267"/>
    </source>
</evidence>
<evidence type="ECO:0000256" key="6">
    <source>
        <dbReference type="SAM" id="MobiDB-lite"/>
    </source>
</evidence>
<comment type="subcellular location">
    <subcellularLocation>
        <location evidence="1">Nucleus</location>
    </subcellularLocation>
</comment>
<evidence type="ECO:0000256" key="3">
    <source>
        <dbReference type="ARBA" id="ARBA00023125"/>
    </source>
</evidence>
<evidence type="ECO:0000256" key="4">
    <source>
        <dbReference type="ARBA" id="ARBA00023242"/>
    </source>
</evidence>
<dbReference type="InterPro" id="IPR036910">
    <property type="entry name" value="HMG_box_dom_sf"/>
</dbReference>
<dbReference type="SUPFAM" id="SSF47095">
    <property type="entry name" value="HMG-box"/>
    <property type="match status" value="1"/>
</dbReference>
<proteinExistence type="inferred from homology"/>
<keyword evidence="4 5" id="KW-0539">Nucleus</keyword>
<evidence type="ECO:0000313" key="9">
    <source>
        <dbReference type="Proteomes" id="UP000236630"/>
    </source>
</evidence>
<dbReference type="PANTHER" id="PTHR46261:SF32">
    <property type="entry name" value="HIGH MOBILITY GROUP B PROTEIN 3-LIKE"/>
    <property type="match status" value="1"/>
</dbReference>
<dbReference type="GO" id="GO:0030527">
    <property type="term" value="F:structural constituent of chromatin"/>
    <property type="evidence" value="ECO:0007669"/>
    <property type="project" value="UniProtKB-ARBA"/>
</dbReference>
<feature type="compositionally biased region" description="Basic and acidic residues" evidence="6">
    <location>
        <begin position="14"/>
        <end position="28"/>
    </location>
</feature>
<dbReference type="GO" id="GO:0000785">
    <property type="term" value="C:chromatin"/>
    <property type="evidence" value="ECO:0007669"/>
    <property type="project" value="UniProtKB-ARBA"/>
</dbReference>
<evidence type="ECO:0000256" key="1">
    <source>
        <dbReference type="ARBA" id="ARBA00004123"/>
    </source>
</evidence>
<dbReference type="Proteomes" id="UP000236630">
    <property type="component" value="Unassembled WGS sequence"/>
</dbReference>
<dbReference type="Pfam" id="PF00505">
    <property type="entry name" value="HMG_box"/>
    <property type="match status" value="1"/>
</dbReference>
<dbReference type="EMBL" id="BDQV01000145">
    <property type="protein sequence ID" value="GAY56772.1"/>
    <property type="molecule type" value="Genomic_DNA"/>
</dbReference>
<dbReference type="AlphaFoldDB" id="A0A2H5PWP4"/>
<evidence type="ECO:0000259" key="7">
    <source>
        <dbReference type="PROSITE" id="PS50118"/>
    </source>
</evidence>
<gene>
    <name evidence="8" type="ORF">CUMW_174400</name>
</gene>
<comment type="similarity">
    <text evidence="2">Belongs to the HMGB family.</text>
</comment>
<dbReference type="Gene3D" id="1.10.30.10">
    <property type="entry name" value="High mobility group box domain"/>
    <property type="match status" value="1"/>
</dbReference>
<protein>
    <recommendedName>
        <fullName evidence="7">HMG box domain-containing protein</fullName>
    </recommendedName>
</protein>
<dbReference type="InterPro" id="IPR031061">
    <property type="entry name" value="HMGB_plant"/>
</dbReference>
<dbReference type="PROSITE" id="PS50118">
    <property type="entry name" value="HMG_BOX_2"/>
    <property type="match status" value="1"/>
</dbReference>
<accession>A0A2H5PWP4</accession>
<feature type="domain" description="HMG box" evidence="7">
    <location>
        <begin position="42"/>
        <end position="116"/>
    </location>
</feature>
<keyword evidence="9" id="KW-1185">Reference proteome</keyword>
<sequence length="126" mass="13941">MKGPRVVAVAQKKPHADMLKARKAENKPKKEKAGKKKDSNAPKRPLSAYFIFMEDFRKSFKESFPDNKSVAANGNGAGVSEDSWKSTSEVQSGKSSSSEINDEAEQEVSSQVSSYFMGFYCFSSRN</sequence>
<dbReference type="GO" id="GO:0003682">
    <property type="term" value="F:chromatin binding"/>
    <property type="evidence" value="ECO:0007669"/>
    <property type="project" value="UniProtKB-ARBA"/>
</dbReference>
<dbReference type="GO" id="GO:0006325">
    <property type="term" value="P:chromatin organization"/>
    <property type="evidence" value="ECO:0007669"/>
    <property type="project" value="UniProtKB-ARBA"/>
</dbReference>
<comment type="caution">
    <text evidence="8">The sequence shown here is derived from an EMBL/GenBank/DDBJ whole genome shotgun (WGS) entry which is preliminary data.</text>
</comment>
<feature type="DNA-binding region" description="HMG box" evidence="5">
    <location>
        <begin position="42"/>
        <end position="116"/>
    </location>
</feature>
<keyword evidence="3 5" id="KW-0238">DNA-binding</keyword>
<reference evidence="8 9" key="1">
    <citation type="journal article" date="2017" name="Front. Genet.">
        <title>Draft sequencing of the heterozygous diploid genome of Satsuma (Citrus unshiu Marc.) using a hybrid assembly approach.</title>
        <authorList>
            <person name="Shimizu T."/>
            <person name="Tanizawa Y."/>
            <person name="Mochizuki T."/>
            <person name="Nagasaki H."/>
            <person name="Yoshioka T."/>
            <person name="Toyoda A."/>
            <person name="Fujiyama A."/>
            <person name="Kaminuma E."/>
            <person name="Nakamura Y."/>
        </authorList>
    </citation>
    <scope>NUCLEOTIDE SEQUENCE [LARGE SCALE GENOMIC DNA]</scope>
    <source>
        <strain evidence="9">cv. Miyagawa wase</strain>
    </source>
</reference>
<dbReference type="GO" id="GO:0003677">
    <property type="term" value="F:DNA binding"/>
    <property type="evidence" value="ECO:0007669"/>
    <property type="project" value="UniProtKB-UniRule"/>
</dbReference>
<dbReference type="GO" id="GO:0005634">
    <property type="term" value="C:nucleus"/>
    <property type="evidence" value="ECO:0007669"/>
    <property type="project" value="UniProtKB-SubCell"/>
</dbReference>
<feature type="region of interest" description="Disordered" evidence="6">
    <location>
        <begin position="1"/>
        <end position="42"/>
    </location>
</feature>
<dbReference type="PANTHER" id="PTHR46261">
    <property type="entry name" value="HIGH MOBILITY GROUP B PROTEIN 4-RELATED"/>
    <property type="match status" value="1"/>
</dbReference>
<evidence type="ECO:0000256" key="2">
    <source>
        <dbReference type="ARBA" id="ARBA00008774"/>
    </source>
</evidence>
<feature type="region of interest" description="Disordered" evidence="6">
    <location>
        <begin position="65"/>
        <end position="110"/>
    </location>
</feature>
<feature type="compositionally biased region" description="Low complexity" evidence="6">
    <location>
        <begin position="86"/>
        <end position="98"/>
    </location>
</feature>
<organism evidence="8 9">
    <name type="scientific">Citrus unshiu</name>
    <name type="common">Satsuma mandarin</name>
    <name type="synonym">Citrus nobilis var. unshiu</name>
    <dbReference type="NCBI Taxonomy" id="55188"/>
    <lineage>
        <taxon>Eukaryota</taxon>
        <taxon>Viridiplantae</taxon>
        <taxon>Streptophyta</taxon>
        <taxon>Embryophyta</taxon>
        <taxon>Tracheophyta</taxon>
        <taxon>Spermatophyta</taxon>
        <taxon>Magnoliopsida</taxon>
        <taxon>eudicotyledons</taxon>
        <taxon>Gunneridae</taxon>
        <taxon>Pentapetalae</taxon>
        <taxon>rosids</taxon>
        <taxon>malvids</taxon>
        <taxon>Sapindales</taxon>
        <taxon>Rutaceae</taxon>
        <taxon>Aurantioideae</taxon>
        <taxon>Citrus</taxon>
    </lineage>
</organism>
<dbReference type="InterPro" id="IPR009071">
    <property type="entry name" value="HMG_box_dom"/>
</dbReference>
<name>A0A2H5PWP4_CITUN</name>
<evidence type="ECO:0000313" key="8">
    <source>
        <dbReference type="EMBL" id="GAY56772.1"/>
    </source>
</evidence>
<dbReference type="STRING" id="55188.A0A2H5PWP4"/>